<dbReference type="KEGG" id="dpg:DESPIGER_1188"/>
<reference evidence="3" key="1">
    <citation type="submission" date="2016-10" db="EMBL/GenBank/DDBJ databases">
        <authorList>
            <person name="Wegmann U."/>
        </authorList>
    </citation>
    <scope>NUCLEOTIDE SEQUENCE [LARGE SCALE GENOMIC DNA]</scope>
</reference>
<accession>A0A1K1LEB1</accession>
<name>A0A1K1LEB1_9BACT</name>
<sequence>MPFQNLNPFIFAEALQNFFYTFTELCEDYFPSIFWSKDDMILAQPFRMR</sequence>
<dbReference type="Proteomes" id="UP000186323">
    <property type="component" value="Chromosome I"/>
</dbReference>
<evidence type="ECO:0000313" key="3">
    <source>
        <dbReference type="Proteomes" id="UP000186323"/>
    </source>
</evidence>
<dbReference type="KEGG" id="dpg:DESPIGER_0816"/>
<dbReference type="AlphaFoldDB" id="A0A1K1LEB1"/>
<evidence type="ECO:0000313" key="2">
    <source>
        <dbReference type="EMBL" id="SFV73040.1"/>
    </source>
</evidence>
<organism evidence="2 3">
    <name type="scientific">Desulfovibrio piger</name>
    <dbReference type="NCBI Taxonomy" id="901"/>
    <lineage>
        <taxon>Bacteria</taxon>
        <taxon>Pseudomonadati</taxon>
        <taxon>Thermodesulfobacteriota</taxon>
        <taxon>Desulfovibrionia</taxon>
        <taxon>Desulfovibrionales</taxon>
        <taxon>Desulfovibrionaceae</taxon>
        <taxon>Desulfovibrio</taxon>
    </lineage>
</organism>
<proteinExistence type="predicted"/>
<reference evidence="2" key="2">
    <citation type="submission" date="2016-10" db="EMBL/GenBank/DDBJ databases">
        <authorList>
            <person name="de Groot N.N."/>
        </authorList>
    </citation>
    <scope>NUCLEOTIDE SEQUENCE [LARGE SCALE GENOMIC DNA]</scope>
    <source>
        <strain evidence="2">FI11049</strain>
    </source>
</reference>
<protein>
    <submittedName>
        <fullName evidence="2">Uncharacterized protein</fullName>
    </submittedName>
</protein>
<dbReference type="EMBL" id="LT630450">
    <property type="protein sequence ID" value="SFV72690.1"/>
    <property type="molecule type" value="Genomic_DNA"/>
</dbReference>
<evidence type="ECO:0000313" key="1">
    <source>
        <dbReference type="EMBL" id="SFV72690.1"/>
    </source>
</evidence>
<dbReference type="EMBL" id="LT630450">
    <property type="protein sequence ID" value="SFV73040.1"/>
    <property type="molecule type" value="Genomic_DNA"/>
</dbReference>
<gene>
    <name evidence="1" type="ORF">DESPIGER_0816</name>
    <name evidence="2" type="ORF">DESPIGER_1188</name>
</gene>
<keyword evidence="3" id="KW-1185">Reference proteome</keyword>